<dbReference type="RefSeq" id="XP_033402067.1">
    <property type="nucleotide sequence ID" value="XM_033539803.1"/>
</dbReference>
<accession>A0A6A6BRF1</accession>
<keyword evidence="6" id="KW-1185">Reference proteome</keyword>
<comment type="subcellular location">
    <subcellularLocation>
        <location evidence="1">Nucleus</location>
    </subcellularLocation>
</comment>
<name>A0A6A6BRF1_9PEZI</name>
<feature type="region of interest" description="Disordered" evidence="3">
    <location>
        <begin position="238"/>
        <end position="268"/>
    </location>
</feature>
<evidence type="ECO:0000259" key="4">
    <source>
        <dbReference type="PROSITE" id="PS50048"/>
    </source>
</evidence>
<dbReference type="GO" id="GO:0000976">
    <property type="term" value="F:transcription cis-regulatory region binding"/>
    <property type="evidence" value="ECO:0007669"/>
    <property type="project" value="TreeGrafter"/>
</dbReference>
<dbReference type="InterPro" id="IPR001138">
    <property type="entry name" value="Zn2Cys6_DnaBD"/>
</dbReference>
<keyword evidence="2" id="KW-0539">Nucleus</keyword>
<dbReference type="EMBL" id="ML995476">
    <property type="protein sequence ID" value="KAF2146358.1"/>
    <property type="molecule type" value="Genomic_DNA"/>
</dbReference>
<reference evidence="5" key="1">
    <citation type="journal article" date="2020" name="Stud. Mycol.">
        <title>101 Dothideomycetes genomes: a test case for predicting lifestyles and emergence of pathogens.</title>
        <authorList>
            <person name="Haridas S."/>
            <person name="Albert R."/>
            <person name="Binder M."/>
            <person name="Bloem J."/>
            <person name="Labutti K."/>
            <person name="Salamov A."/>
            <person name="Andreopoulos B."/>
            <person name="Baker S."/>
            <person name="Barry K."/>
            <person name="Bills G."/>
            <person name="Bluhm B."/>
            <person name="Cannon C."/>
            <person name="Castanera R."/>
            <person name="Culley D."/>
            <person name="Daum C."/>
            <person name="Ezra D."/>
            <person name="Gonzalez J."/>
            <person name="Henrissat B."/>
            <person name="Kuo A."/>
            <person name="Liang C."/>
            <person name="Lipzen A."/>
            <person name="Lutzoni F."/>
            <person name="Magnuson J."/>
            <person name="Mondo S."/>
            <person name="Nolan M."/>
            <person name="Ohm R."/>
            <person name="Pangilinan J."/>
            <person name="Park H.-J."/>
            <person name="Ramirez L."/>
            <person name="Alfaro M."/>
            <person name="Sun H."/>
            <person name="Tritt A."/>
            <person name="Yoshinaga Y."/>
            <person name="Zwiers L.-H."/>
            <person name="Turgeon B."/>
            <person name="Goodwin S."/>
            <person name="Spatafora J."/>
            <person name="Crous P."/>
            <person name="Grigoriev I."/>
        </authorList>
    </citation>
    <scope>NUCLEOTIDE SEQUENCE</scope>
    <source>
        <strain evidence="5">CBS 121167</strain>
    </source>
</reference>
<evidence type="ECO:0000313" key="5">
    <source>
        <dbReference type="EMBL" id="KAF2146358.1"/>
    </source>
</evidence>
<dbReference type="CDD" id="cd00067">
    <property type="entry name" value="GAL4"/>
    <property type="match status" value="1"/>
</dbReference>
<evidence type="ECO:0000256" key="1">
    <source>
        <dbReference type="ARBA" id="ARBA00004123"/>
    </source>
</evidence>
<dbReference type="AlphaFoldDB" id="A0A6A6BRF1"/>
<evidence type="ECO:0000256" key="2">
    <source>
        <dbReference type="ARBA" id="ARBA00023242"/>
    </source>
</evidence>
<feature type="region of interest" description="Disordered" evidence="3">
    <location>
        <begin position="84"/>
        <end position="180"/>
    </location>
</feature>
<dbReference type="GO" id="GO:0000981">
    <property type="term" value="F:DNA-binding transcription factor activity, RNA polymerase II-specific"/>
    <property type="evidence" value="ECO:0007669"/>
    <property type="project" value="InterPro"/>
</dbReference>
<dbReference type="PROSITE" id="PS00463">
    <property type="entry name" value="ZN2_CY6_FUNGAL_1"/>
    <property type="match status" value="1"/>
</dbReference>
<sequence>MVTTDKAVVEPRRKPKSRDGCQRCKIKRLKCDETKPECRNCVGRGVACPGYRKLIKWSTKYEAYMPGASRGLVLGPNQVLEDRALRGGDAGGSAGEGARGSAFEIVREERPGAGRVRKRGGRGKGGARRREMDGSGGGGEERGEEAASAVVMGGEEEECVDTEGRGHPEPNMDAPHTGEPIADLPPLDLPAEPPFEPPAWDDATMEPPALEDFPLDMFDLDVPNIDWTTLDVAGEEEYLHDQPPNDPADAEQQQQQQEAAAPDDIPRLNTPLSRALIRSYARASYPPSPIPPTLIEPGMALVEHYFQNVCMLYSAFDSSLNPFRSAVARIWDSSPAIFYAIQAMAAAQLSNTHPAASALGRQLRRQAHATLDDELARVAQGRTSSERALLAILLLGLSACWLDCTDLGIANLRAARSLIYPRLLNPVPPQNVAIVRQNQFFEESLIYWEMLIGFVSQEGAPGPPLGRWSTCHVPGGGAAAAAGAAATPATASKLLPHPWTGIAPQVQTLFAEVGRLIRCERLSHLKHHRNPPNYNNPHPYTLHTQRQACERILVAAQLEEALLNCSLPREDDMVDFGDRNTTKADFVALGEAYRCAGLLELYRVFPPLLGRRLGSGGACGVGGSGIGGVGGGIGPAGAEVPWGWWWERSNSNSSIGASVAAYTPTSTTPFAPQPRQLPSHSHSPTHHLTSLALHILSLLSHLPPSSGTCSTQPILLVAAASELRLHPQPQPQPRPQNLDFLDLSSSTEECLQPEHLRPERISQARAFVEERLEEFMRRLPRQPLLCMRRLVREVWWGLDRRVGKGGNGGDGEEEEEEEVFWLDVAWERGWLTVMG</sequence>
<dbReference type="SMART" id="SM00066">
    <property type="entry name" value="GAL4"/>
    <property type="match status" value="1"/>
</dbReference>
<dbReference type="GO" id="GO:0045944">
    <property type="term" value="P:positive regulation of transcription by RNA polymerase II"/>
    <property type="evidence" value="ECO:0007669"/>
    <property type="project" value="TreeGrafter"/>
</dbReference>
<evidence type="ECO:0000313" key="6">
    <source>
        <dbReference type="Proteomes" id="UP000799438"/>
    </source>
</evidence>
<protein>
    <recommendedName>
        <fullName evidence="4">Zn(2)-C6 fungal-type domain-containing protein</fullName>
    </recommendedName>
</protein>
<organism evidence="5 6">
    <name type="scientific">Aplosporella prunicola CBS 121167</name>
    <dbReference type="NCBI Taxonomy" id="1176127"/>
    <lineage>
        <taxon>Eukaryota</taxon>
        <taxon>Fungi</taxon>
        <taxon>Dikarya</taxon>
        <taxon>Ascomycota</taxon>
        <taxon>Pezizomycotina</taxon>
        <taxon>Dothideomycetes</taxon>
        <taxon>Dothideomycetes incertae sedis</taxon>
        <taxon>Botryosphaeriales</taxon>
        <taxon>Aplosporellaceae</taxon>
        <taxon>Aplosporella</taxon>
    </lineage>
</organism>
<dbReference type="SUPFAM" id="SSF57701">
    <property type="entry name" value="Zn2/Cys6 DNA-binding domain"/>
    <property type="match status" value="1"/>
</dbReference>
<feature type="compositionally biased region" description="Basic residues" evidence="3">
    <location>
        <begin position="115"/>
        <end position="127"/>
    </location>
</feature>
<dbReference type="PANTHER" id="PTHR37534:SF11">
    <property type="entry name" value="ZN(II)2CYS6 TRANSCRIPTION FACTOR (EUROFUNG)"/>
    <property type="match status" value="1"/>
</dbReference>
<dbReference type="GeneID" id="54297299"/>
<dbReference type="PANTHER" id="PTHR37534">
    <property type="entry name" value="TRANSCRIPTIONAL ACTIVATOR PROTEIN UGA3"/>
    <property type="match status" value="1"/>
</dbReference>
<dbReference type="Pfam" id="PF00172">
    <property type="entry name" value="Zn_clus"/>
    <property type="match status" value="1"/>
</dbReference>
<dbReference type="PROSITE" id="PS50048">
    <property type="entry name" value="ZN2_CY6_FUNGAL_2"/>
    <property type="match status" value="1"/>
</dbReference>
<dbReference type="Proteomes" id="UP000799438">
    <property type="component" value="Unassembled WGS sequence"/>
</dbReference>
<proteinExistence type="predicted"/>
<evidence type="ECO:0000256" key="3">
    <source>
        <dbReference type="SAM" id="MobiDB-lite"/>
    </source>
</evidence>
<dbReference type="InterPro" id="IPR021858">
    <property type="entry name" value="Fun_TF"/>
</dbReference>
<feature type="domain" description="Zn(2)-C6 fungal-type" evidence="4">
    <location>
        <begin position="20"/>
        <end position="48"/>
    </location>
</feature>
<feature type="compositionally biased region" description="Basic and acidic residues" evidence="3">
    <location>
        <begin position="128"/>
        <end position="145"/>
    </location>
</feature>
<gene>
    <name evidence="5" type="ORF">K452DRAFT_283633</name>
</gene>
<dbReference type="OrthoDB" id="4835445at2759"/>
<dbReference type="GO" id="GO:0005634">
    <property type="term" value="C:nucleus"/>
    <property type="evidence" value="ECO:0007669"/>
    <property type="project" value="UniProtKB-SubCell"/>
</dbReference>
<feature type="compositionally biased region" description="Low complexity" evidence="3">
    <location>
        <begin position="250"/>
        <end position="263"/>
    </location>
</feature>
<dbReference type="GO" id="GO:0008270">
    <property type="term" value="F:zinc ion binding"/>
    <property type="evidence" value="ECO:0007669"/>
    <property type="project" value="InterPro"/>
</dbReference>
<feature type="region of interest" description="Disordered" evidence="3">
    <location>
        <begin position="665"/>
        <end position="685"/>
    </location>
</feature>
<dbReference type="Pfam" id="PF11951">
    <property type="entry name" value="Fungal_trans_2"/>
    <property type="match status" value="1"/>
</dbReference>
<dbReference type="Gene3D" id="4.10.240.10">
    <property type="entry name" value="Zn(2)-C6 fungal-type DNA-binding domain"/>
    <property type="match status" value="1"/>
</dbReference>
<dbReference type="InterPro" id="IPR036864">
    <property type="entry name" value="Zn2-C6_fun-type_DNA-bd_sf"/>
</dbReference>
<feature type="compositionally biased region" description="Gly residues" evidence="3">
    <location>
        <begin position="88"/>
        <end position="98"/>
    </location>
</feature>